<dbReference type="InterPro" id="IPR055342">
    <property type="entry name" value="MreC_beta-barrel_core"/>
</dbReference>
<comment type="function">
    <text evidence="5">Involved in formation and maintenance of cell shape.</text>
</comment>
<evidence type="ECO:0000256" key="4">
    <source>
        <dbReference type="ARBA" id="ARBA00032089"/>
    </source>
</evidence>
<evidence type="ECO:0000313" key="7">
    <source>
        <dbReference type="EMBL" id="RKR02544.1"/>
    </source>
</evidence>
<dbReference type="AlphaFoldDB" id="A0A420WVI8"/>
<dbReference type="Gene3D" id="2.40.10.350">
    <property type="entry name" value="Rod shape-determining protein MreC, domain 2"/>
    <property type="match status" value="1"/>
</dbReference>
<keyword evidence="8" id="KW-1185">Reference proteome</keyword>
<accession>A0A420WVI8</accession>
<evidence type="ECO:0000256" key="2">
    <source>
        <dbReference type="ARBA" id="ARBA00013855"/>
    </source>
</evidence>
<evidence type="ECO:0000256" key="5">
    <source>
        <dbReference type="PIRNR" id="PIRNR038471"/>
    </source>
</evidence>
<dbReference type="Gene3D" id="2.40.10.340">
    <property type="entry name" value="Rod shape-determining protein MreC, domain 1"/>
    <property type="match status" value="1"/>
</dbReference>
<sequence>MLLCAILALTLLYADHRFDWMDSVRGRAATMTTPIQWMVSLPSRGLSRLSRIVSSQSELIEENRRLHQQLLTLSQRVQRMASLSAENARLRQLLHATPRQDIPWMTTELMTLDNDPFLHQMVVDRGRVNGAYIGQPVVDASGLVGQVTSVSRYTSRVLLITDASHAVPVQINRNGLRFIAQGAGQSNSLSVMNVPNNTDIHEDDLLVTSGMAGRFPEGYPVARVSRVRRNPGGPFAHVEAEPIARLDRSRQFLMLFARSSEHHQDEQLEPAAVSIALQVVQQGRDTTGGSNGSSP</sequence>
<dbReference type="PIRSF" id="PIRSF038471">
    <property type="entry name" value="MreC"/>
    <property type="match status" value="1"/>
</dbReference>
<dbReference type="PANTHER" id="PTHR34138:SF1">
    <property type="entry name" value="CELL SHAPE-DETERMINING PROTEIN MREC"/>
    <property type="match status" value="1"/>
</dbReference>
<dbReference type="InterPro" id="IPR007221">
    <property type="entry name" value="MreC"/>
</dbReference>
<dbReference type="EMBL" id="RBIN01000006">
    <property type="protein sequence ID" value="RKR02544.1"/>
    <property type="molecule type" value="Genomic_DNA"/>
</dbReference>
<feature type="domain" description="Rod shape-determining protein MreC beta-barrel core" evidence="6">
    <location>
        <begin position="112"/>
        <end position="254"/>
    </location>
</feature>
<organism evidence="7 8">
    <name type="scientific">Kushneria sinocarnis</name>
    <dbReference type="NCBI Taxonomy" id="595502"/>
    <lineage>
        <taxon>Bacteria</taxon>
        <taxon>Pseudomonadati</taxon>
        <taxon>Pseudomonadota</taxon>
        <taxon>Gammaproteobacteria</taxon>
        <taxon>Oceanospirillales</taxon>
        <taxon>Halomonadaceae</taxon>
        <taxon>Kushneria</taxon>
    </lineage>
</organism>
<comment type="caution">
    <text evidence="7">The sequence shown here is derived from an EMBL/GenBank/DDBJ whole genome shotgun (WGS) entry which is preliminary data.</text>
</comment>
<evidence type="ECO:0000256" key="1">
    <source>
        <dbReference type="ARBA" id="ARBA00009369"/>
    </source>
</evidence>
<gene>
    <name evidence="7" type="ORF">C7446_2260</name>
</gene>
<dbReference type="GO" id="GO:0008360">
    <property type="term" value="P:regulation of cell shape"/>
    <property type="evidence" value="ECO:0007669"/>
    <property type="project" value="UniProtKB-KW"/>
</dbReference>
<dbReference type="NCBIfam" id="TIGR00219">
    <property type="entry name" value="mreC"/>
    <property type="match status" value="1"/>
</dbReference>
<evidence type="ECO:0000259" key="6">
    <source>
        <dbReference type="Pfam" id="PF04085"/>
    </source>
</evidence>
<protein>
    <recommendedName>
        <fullName evidence="2 5">Cell shape-determining protein MreC</fullName>
    </recommendedName>
    <alternativeName>
        <fullName evidence="4 5">Cell shape protein MreC</fullName>
    </alternativeName>
</protein>
<dbReference type="Pfam" id="PF04085">
    <property type="entry name" value="MreC"/>
    <property type="match status" value="1"/>
</dbReference>
<reference evidence="7 8" key="1">
    <citation type="submission" date="2018-10" db="EMBL/GenBank/DDBJ databases">
        <title>Genomic Encyclopedia of Type Strains, Phase IV (KMG-IV): sequencing the most valuable type-strain genomes for metagenomic binning, comparative biology and taxonomic classification.</title>
        <authorList>
            <person name="Goeker M."/>
        </authorList>
    </citation>
    <scope>NUCLEOTIDE SEQUENCE [LARGE SCALE GENOMIC DNA]</scope>
    <source>
        <strain evidence="7 8">DSM 23229</strain>
    </source>
</reference>
<dbReference type="GO" id="GO:0005886">
    <property type="term" value="C:plasma membrane"/>
    <property type="evidence" value="ECO:0007669"/>
    <property type="project" value="TreeGrafter"/>
</dbReference>
<dbReference type="Proteomes" id="UP000281975">
    <property type="component" value="Unassembled WGS sequence"/>
</dbReference>
<evidence type="ECO:0000256" key="3">
    <source>
        <dbReference type="ARBA" id="ARBA00022960"/>
    </source>
</evidence>
<dbReference type="PANTHER" id="PTHR34138">
    <property type="entry name" value="CELL SHAPE-DETERMINING PROTEIN MREC"/>
    <property type="match status" value="1"/>
</dbReference>
<evidence type="ECO:0000313" key="8">
    <source>
        <dbReference type="Proteomes" id="UP000281975"/>
    </source>
</evidence>
<dbReference type="InterPro" id="IPR042177">
    <property type="entry name" value="Cell/Rod_1"/>
</dbReference>
<name>A0A420WVI8_9GAMM</name>
<dbReference type="OrthoDB" id="9808025at2"/>
<keyword evidence="3 5" id="KW-0133">Cell shape</keyword>
<dbReference type="InterPro" id="IPR042175">
    <property type="entry name" value="Cell/Rod_MreC_2"/>
</dbReference>
<proteinExistence type="inferred from homology"/>
<comment type="similarity">
    <text evidence="1 5">Belongs to the MreC family.</text>
</comment>